<dbReference type="Proteomes" id="UP001432146">
    <property type="component" value="Unassembled WGS sequence"/>
</dbReference>
<dbReference type="AlphaFoldDB" id="A0AAW0ZXA2"/>
<organism evidence="1 2">
    <name type="scientific">Tetragonisca angustula</name>
    <dbReference type="NCBI Taxonomy" id="166442"/>
    <lineage>
        <taxon>Eukaryota</taxon>
        <taxon>Metazoa</taxon>
        <taxon>Ecdysozoa</taxon>
        <taxon>Arthropoda</taxon>
        <taxon>Hexapoda</taxon>
        <taxon>Insecta</taxon>
        <taxon>Pterygota</taxon>
        <taxon>Neoptera</taxon>
        <taxon>Endopterygota</taxon>
        <taxon>Hymenoptera</taxon>
        <taxon>Apocrita</taxon>
        <taxon>Aculeata</taxon>
        <taxon>Apoidea</taxon>
        <taxon>Anthophila</taxon>
        <taxon>Apidae</taxon>
        <taxon>Tetragonisca</taxon>
    </lineage>
</organism>
<reference evidence="1 2" key="1">
    <citation type="submission" date="2024-05" db="EMBL/GenBank/DDBJ databases">
        <title>The nuclear and mitochondrial genome assemblies of Tetragonisca angustula (Apidae: Meliponini), a tiny yet remarkable pollinator in the Neotropics.</title>
        <authorList>
            <person name="Ferrari R."/>
            <person name="Ricardo P.C."/>
            <person name="Dias F.C."/>
            <person name="Araujo N.S."/>
            <person name="Soares D.O."/>
            <person name="Zhou Q.-S."/>
            <person name="Zhu C.-D."/>
            <person name="Coutinho L."/>
            <person name="Airas M.C."/>
            <person name="Batista T.M."/>
        </authorList>
    </citation>
    <scope>NUCLEOTIDE SEQUENCE [LARGE SCALE GENOMIC DNA]</scope>
    <source>
        <strain evidence="1">ASF017062</strain>
        <tissue evidence="1">Abdomen</tissue>
    </source>
</reference>
<name>A0AAW0ZXA2_9HYME</name>
<proteinExistence type="predicted"/>
<sequence length="101" mass="12102">MDLHSRRCVSYPLEYTNYRIRKSSEHPKFGFTFDSGLSKFSENLNICYREVITERRTSNFPLREQGFKGISYLTLAILILKEVYCRRNEEDITFCATYIYF</sequence>
<protein>
    <submittedName>
        <fullName evidence="1">Uncharacterized protein</fullName>
    </submittedName>
</protein>
<evidence type="ECO:0000313" key="2">
    <source>
        <dbReference type="Proteomes" id="UP001432146"/>
    </source>
</evidence>
<comment type="caution">
    <text evidence="1">The sequence shown here is derived from an EMBL/GenBank/DDBJ whole genome shotgun (WGS) entry which is preliminary data.</text>
</comment>
<accession>A0AAW0ZXA2</accession>
<gene>
    <name evidence="1" type="ORF">QLX08_005641</name>
</gene>
<keyword evidence="2" id="KW-1185">Reference proteome</keyword>
<dbReference type="EMBL" id="JAWNGG020000097">
    <property type="protein sequence ID" value="KAK9302405.1"/>
    <property type="molecule type" value="Genomic_DNA"/>
</dbReference>
<evidence type="ECO:0000313" key="1">
    <source>
        <dbReference type="EMBL" id="KAK9302405.1"/>
    </source>
</evidence>